<dbReference type="PROSITE" id="PS51068">
    <property type="entry name" value="FPG_CAT"/>
    <property type="match status" value="1"/>
</dbReference>
<evidence type="ECO:0000259" key="14">
    <source>
        <dbReference type="PROSITE" id="PS51066"/>
    </source>
</evidence>
<evidence type="ECO:0000256" key="12">
    <source>
        <dbReference type="ARBA" id="ARBA00023295"/>
    </source>
</evidence>
<dbReference type="AlphaFoldDB" id="A0A2T1DWQ9"/>
<dbReference type="GO" id="GO:0140078">
    <property type="term" value="F:class I DNA-(apurinic or apyrimidinic site) endonuclease activity"/>
    <property type="evidence" value="ECO:0007669"/>
    <property type="project" value="UniProtKB-EC"/>
</dbReference>
<keyword evidence="3" id="KW-0479">Metal-binding</keyword>
<evidence type="ECO:0000256" key="2">
    <source>
        <dbReference type="ARBA" id="ARBA00012720"/>
    </source>
</evidence>
<dbReference type="PROSITE" id="PS51066">
    <property type="entry name" value="ZF_FPG_2"/>
    <property type="match status" value="1"/>
</dbReference>
<evidence type="ECO:0000259" key="15">
    <source>
        <dbReference type="PROSITE" id="PS51068"/>
    </source>
</evidence>
<keyword evidence="7" id="KW-0862">Zinc</keyword>
<keyword evidence="6" id="KW-0378">Hydrolase</keyword>
<keyword evidence="12" id="KW-0326">Glycosidase</keyword>
<dbReference type="OrthoDB" id="9800855at2"/>
<keyword evidence="11" id="KW-0511">Multifunctional enzyme</keyword>
<evidence type="ECO:0000256" key="4">
    <source>
        <dbReference type="ARBA" id="ARBA00022763"/>
    </source>
</evidence>
<evidence type="ECO:0000256" key="7">
    <source>
        <dbReference type="ARBA" id="ARBA00022833"/>
    </source>
</evidence>
<dbReference type="RefSeq" id="WP_106259509.1">
    <property type="nucleotide sequence ID" value="NZ_CAWNSW010000063.1"/>
</dbReference>
<evidence type="ECO:0000313" key="17">
    <source>
        <dbReference type="Proteomes" id="UP000239576"/>
    </source>
</evidence>
<dbReference type="InterPro" id="IPR012319">
    <property type="entry name" value="FPG_cat"/>
</dbReference>
<dbReference type="InterPro" id="IPR015886">
    <property type="entry name" value="H2TH_FPG"/>
</dbReference>
<reference evidence="16 17" key="2">
    <citation type="submission" date="2018-03" db="EMBL/GenBank/DDBJ databases">
        <title>The ancient ancestry and fast evolution of plastids.</title>
        <authorList>
            <person name="Moore K.R."/>
            <person name="Magnabosco C."/>
            <person name="Momper L."/>
            <person name="Gold D.A."/>
            <person name="Bosak T."/>
            <person name="Fournier G.P."/>
        </authorList>
    </citation>
    <scope>NUCLEOTIDE SEQUENCE [LARGE SCALE GENOMIC DNA]</scope>
    <source>
        <strain evidence="16 17">ULC18</strain>
    </source>
</reference>
<evidence type="ECO:0000256" key="13">
    <source>
        <dbReference type="PROSITE-ProRule" id="PRU00391"/>
    </source>
</evidence>
<keyword evidence="16" id="KW-0540">Nuclease</keyword>
<accession>A0A2T1DWQ9</accession>
<dbReference type="NCBIfam" id="NF007763">
    <property type="entry name" value="PRK10445.1"/>
    <property type="match status" value="1"/>
</dbReference>
<dbReference type="GO" id="GO:0008270">
    <property type="term" value="F:zinc ion binding"/>
    <property type="evidence" value="ECO:0007669"/>
    <property type="project" value="UniProtKB-KW"/>
</dbReference>
<dbReference type="SMART" id="SM01232">
    <property type="entry name" value="H2TH"/>
    <property type="match status" value="1"/>
</dbReference>
<comment type="caution">
    <text evidence="16">The sequence shown here is derived from an EMBL/GenBank/DDBJ whole genome shotgun (WGS) entry which is preliminary data.</text>
</comment>
<dbReference type="PANTHER" id="PTHR42697:SF1">
    <property type="entry name" value="ENDONUCLEASE 8"/>
    <property type="match status" value="1"/>
</dbReference>
<sequence length="273" mass="31059">MPEGPEIKQAADAVARAIVQKPLINISFAFERLQPYEDILAKEQIWAVQAKGKAMLIRFQNQLNIYSHNQLYGKWYIKKANAYPVTNRQLRLAIHTQKQAALLYSASDIDVITDEQIASHPFLSRLGPDVLDDATTVEQVQARFLEKRFYRRGLISLLLDQGFLCGLGNYLRSEVLFVAKVNPALRPIDCTAEQILALANGAIAVSRRSYVTKGITNDLAMVAQLKQQGYGRQQYRFYVFNRDGKPCYRCGTEIVKDIAGGRRIYYCPYCQKR</sequence>
<reference evidence="17" key="1">
    <citation type="submission" date="2018-02" db="EMBL/GenBank/DDBJ databases">
        <authorList>
            <person name="Moore K."/>
            <person name="Momper L."/>
        </authorList>
    </citation>
    <scope>NUCLEOTIDE SEQUENCE [LARGE SCALE GENOMIC DNA]</scope>
    <source>
        <strain evidence="17">ULC18</strain>
    </source>
</reference>
<evidence type="ECO:0000256" key="8">
    <source>
        <dbReference type="ARBA" id="ARBA00023125"/>
    </source>
</evidence>
<feature type="domain" description="Formamidopyrimidine-DNA glycosylase catalytic" evidence="15">
    <location>
        <begin position="2"/>
        <end position="91"/>
    </location>
</feature>
<dbReference type="Gene3D" id="3.20.190.10">
    <property type="entry name" value="MutM-like, N-terminal"/>
    <property type="match status" value="1"/>
</dbReference>
<proteinExistence type="inferred from homology"/>
<dbReference type="Gene3D" id="1.10.8.50">
    <property type="match status" value="1"/>
</dbReference>
<evidence type="ECO:0000313" key="16">
    <source>
        <dbReference type="EMBL" id="PSB24902.1"/>
    </source>
</evidence>
<keyword evidence="17" id="KW-1185">Reference proteome</keyword>
<dbReference type="GO" id="GO:0006284">
    <property type="term" value="P:base-excision repair"/>
    <property type="evidence" value="ECO:0007669"/>
    <property type="project" value="InterPro"/>
</dbReference>
<dbReference type="GO" id="GO:0000703">
    <property type="term" value="F:oxidized pyrimidine nucleobase lesion DNA N-glycosylase activity"/>
    <property type="evidence" value="ECO:0007669"/>
    <property type="project" value="TreeGrafter"/>
</dbReference>
<dbReference type="Pfam" id="PF01149">
    <property type="entry name" value="Fapy_DNA_glyco"/>
    <property type="match status" value="1"/>
</dbReference>
<evidence type="ECO:0000256" key="6">
    <source>
        <dbReference type="ARBA" id="ARBA00022801"/>
    </source>
</evidence>
<dbReference type="Proteomes" id="UP000239576">
    <property type="component" value="Unassembled WGS sequence"/>
</dbReference>
<keyword evidence="5 13" id="KW-0863">Zinc-finger</keyword>
<dbReference type="EMBL" id="PVWK01000138">
    <property type="protein sequence ID" value="PSB24902.1"/>
    <property type="molecule type" value="Genomic_DNA"/>
</dbReference>
<feature type="domain" description="FPG-type" evidence="14">
    <location>
        <begin position="238"/>
        <end position="272"/>
    </location>
</feature>
<dbReference type="InterPro" id="IPR000214">
    <property type="entry name" value="Znf_DNA_glyclase/AP_lyase"/>
</dbReference>
<dbReference type="SUPFAM" id="SSF81624">
    <property type="entry name" value="N-terminal domain of MutM-like DNA repair proteins"/>
    <property type="match status" value="1"/>
</dbReference>
<gene>
    <name evidence="16" type="ORF">C7B82_25150</name>
</gene>
<evidence type="ECO:0000256" key="11">
    <source>
        <dbReference type="ARBA" id="ARBA00023268"/>
    </source>
</evidence>
<keyword evidence="10" id="KW-0456">Lyase</keyword>
<dbReference type="Pfam" id="PF06831">
    <property type="entry name" value="H2TH"/>
    <property type="match status" value="1"/>
</dbReference>
<evidence type="ECO:0000256" key="3">
    <source>
        <dbReference type="ARBA" id="ARBA00022723"/>
    </source>
</evidence>
<comment type="similarity">
    <text evidence="1">Belongs to the FPG family.</text>
</comment>
<keyword evidence="4" id="KW-0227">DNA damage</keyword>
<evidence type="ECO:0000256" key="9">
    <source>
        <dbReference type="ARBA" id="ARBA00023204"/>
    </source>
</evidence>
<dbReference type="EC" id="4.2.99.18" evidence="2"/>
<protein>
    <recommendedName>
        <fullName evidence="2">DNA-(apurinic or apyrimidinic site) lyase</fullName>
        <ecNumber evidence="2">4.2.99.18</ecNumber>
    </recommendedName>
</protein>
<dbReference type="PANTHER" id="PTHR42697">
    <property type="entry name" value="ENDONUCLEASE 8"/>
    <property type="match status" value="1"/>
</dbReference>
<dbReference type="InterPro" id="IPR010979">
    <property type="entry name" value="Ribosomal_uS13-like_H2TH"/>
</dbReference>
<evidence type="ECO:0000256" key="1">
    <source>
        <dbReference type="ARBA" id="ARBA00009409"/>
    </source>
</evidence>
<dbReference type="SUPFAM" id="SSF46946">
    <property type="entry name" value="S13-like H2TH domain"/>
    <property type="match status" value="1"/>
</dbReference>
<dbReference type="GO" id="GO:0003684">
    <property type="term" value="F:damaged DNA binding"/>
    <property type="evidence" value="ECO:0007669"/>
    <property type="project" value="InterPro"/>
</dbReference>
<evidence type="ECO:0000256" key="10">
    <source>
        <dbReference type="ARBA" id="ARBA00023239"/>
    </source>
</evidence>
<evidence type="ECO:0000256" key="5">
    <source>
        <dbReference type="ARBA" id="ARBA00022771"/>
    </source>
</evidence>
<dbReference type="SMART" id="SM00898">
    <property type="entry name" value="Fapy_DNA_glyco"/>
    <property type="match status" value="1"/>
</dbReference>
<keyword evidence="8" id="KW-0238">DNA-binding</keyword>
<keyword evidence="9" id="KW-0234">DNA repair</keyword>
<name>A0A2T1DWQ9_9CYAN</name>
<dbReference type="SUPFAM" id="SSF57716">
    <property type="entry name" value="Glucocorticoid receptor-like (DNA-binding domain)"/>
    <property type="match status" value="1"/>
</dbReference>
<organism evidence="16 17">
    <name type="scientific">Stenomitos frigidus ULC18</name>
    <dbReference type="NCBI Taxonomy" id="2107698"/>
    <lineage>
        <taxon>Bacteria</taxon>
        <taxon>Bacillati</taxon>
        <taxon>Cyanobacteriota</taxon>
        <taxon>Cyanophyceae</taxon>
        <taxon>Leptolyngbyales</taxon>
        <taxon>Leptolyngbyaceae</taxon>
        <taxon>Stenomitos</taxon>
    </lineage>
</organism>
<dbReference type="InterPro" id="IPR035937">
    <property type="entry name" value="FPG_N"/>
</dbReference>
<keyword evidence="16" id="KW-0255">Endonuclease</keyword>